<sequence length="228" mass="25885">MNNSTLLIFCVMLKNENQEYVLDKNLQDKYDILLGWRKRYTRKEYPRKVMTNLFYDLYAGKALWPKVAEFVSARDKSPGENPNIDFNKALKIIHDTRRKIQLEKIHPNLDLMLSNDVPITAKLCFSDSAQAIESAASGNDEDLEKIEYSYICHGLASNMISYWAAAVLSGKDPEKAIYFINDVLPGGNLETFDDLFEKLIFVSGLYLSGETTSGRNIGKYKALPAFSS</sequence>
<reference evidence="1 2" key="1">
    <citation type="journal article" date="2016" name="Nat. Commun.">
        <title>Thousands of microbial genomes shed light on interconnected biogeochemical processes in an aquifer system.</title>
        <authorList>
            <person name="Anantharaman K."/>
            <person name="Brown C.T."/>
            <person name="Hug L.A."/>
            <person name="Sharon I."/>
            <person name="Castelle C.J."/>
            <person name="Probst A.J."/>
            <person name="Thomas B.C."/>
            <person name="Singh A."/>
            <person name="Wilkins M.J."/>
            <person name="Karaoz U."/>
            <person name="Brodie E.L."/>
            <person name="Williams K.H."/>
            <person name="Hubbard S.S."/>
            <person name="Banfield J.F."/>
        </authorList>
    </citation>
    <scope>NUCLEOTIDE SEQUENCE [LARGE SCALE GENOMIC DNA]</scope>
</reference>
<dbReference type="Proteomes" id="UP000178636">
    <property type="component" value="Unassembled WGS sequence"/>
</dbReference>
<dbReference type="AlphaFoldDB" id="A0A1G2DG77"/>
<accession>A0A1G2DG77</accession>
<name>A0A1G2DG77_9BACT</name>
<organism evidence="1 2">
    <name type="scientific">Candidatus Lloydbacteria bacterium RIFCSPHIGHO2_02_FULL_54_17</name>
    <dbReference type="NCBI Taxonomy" id="1798664"/>
    <lineage>
        <taxon>Bacteria</taxon>
        <taxon>Candidatus Lloydiibacteriota</taxon>
    </lineage>
</organism>
<comment type="caution">
    <text evidence="1">The sequence shown here is derived from an EMBL/GenBank/DDBJ whole genome shotgun (WGS) entry which is preliminary data.</text>
</comment>
<proteinExistence type="predicted"/>
<protein>
    <submittedName>
        <fullName evidence="1">Uncharacterized protein</fullName>
    </submittedName>
</protein>
<evidence type="ECO:0000313" key="1">
    <source>
        <dbReference type="EMBL" id="OGZ11788.1"/>
    </source>
</evidence>
<dbReference type="STRING" id="1798664.A3C93_02540"/>
<gene>
    <name evidence="1" type="ORF">A3C93_02540</name>
</gene>
<evidence type="ECO:0000313" key="2">
    <source>
        <dbReference type="Proteomes" id="UP000178636"/>
    </source>
</evidence>
<dbReference type="EMBL" id="MHLO01000029">
    <property type="protein sequence ID" value="OGZ11788.1"/>
    <property type="molecule type" value="Genomic_DNA"/>
</dbReference>